<dbReference type="PROSITE" id="PS51184">
    <property type="entry name" value="JMJC"/>
    <property type="match status" value="1"/>
</dbReference>
<dbReference type="Gene3D" id="2.60.120.650">
    <property type="entry name" value="Cupin"/>
    <property type="match status" value="1"/>
</dbReference>
<dbReference type="Gene3D" id="2.60.120.10">
    <property type="entry name" value="Jelly Rolls"/>
    <property type="match status" value="1"/>
</dbReference>
<reference evidence="3" key="1">
    <citation type="submission" date="2016-05" db="EMBL/GenBank/DDBJ databases">
        <authorList>
            <person name="Naeem Raeece"/>
        </authorList>
    </citation>
    <scope>NUCLEOTIDE SEQUENCE [LARGE SCALE GENOMIC DNA]</scope>
</reference>
<gene>
    <name evidence="2" type="ORF">POVWA1_039850</name>
</gene>
<proteinExistence type="predicted"/>
<protein>
    <recommendedName>
        <fullName evidence="1">JmjC domain-containing protein</fullName>
    </recommendedName>
</protein>
<dbReference type="InterPro" id="IPR014710">
    <property type="entry name" value="RmlC-like_jellyroll"/>
</dbReference>
<dbReference type="PANTHER" id="PTHR12461">
    <property type="entry name" value="HYPOXIA-INDUCIBLE FACTOR 1 ALPHA INHIBITOR-RELATED"/>
    <property type="match status" value="1"/>
</dbReference>
<dbReference type="AlphaFoldDB" id="A0A1A8Z6D8"/>
<dbReference type="SUPFAM" id="SSF51197">
    <property type="entry name" value="Clavaminate synthase-like"/>
    <property type="match status" value="1"/>
</dbReference>
<organism evidence="2 3">
    <name type="scientific">Plasmodium ovale wallikeri</name>
    <dbReference type="NCBI Taxonomy" id="864142"/>
    <lineage>
        <taxon>Eukaryota</taxon>
        <taxon>Sar</taxon>
        <taxon>Alveolata</taxon>
        <taxon>Apicomplexa</taxon>
        <taxon>Aconoidasida</taxon>
        <taxon>Haemosporida</taxon>
        <taxon>Plasmodiidae</taxon>
        <taxon>Plasmodium</taxon>
        <taxon>Plasmodium (Plasmodium)</taxon>
    </lineage>
</organism>
<dbReference type="PANTHER" id="PTHR12461:SF105">
    <property type="entry name" value="HYPOXIA-INDUCIBLE FACTOR 1-ALPHA INHIBITOR"/>
    <property type="match status" value="1"/>
</dbReference>
<dbReference type="Pfam" id="PF13621">
    <property type="entry name" value="Cupin_8"/>
    <property type="match status" value="1"/>
</dbReference>
<accession>A0A1A8Z6D8</accession>
<dbReference type="InterPro" id="IPR041667">
    <property type="entry name" value="Cupin_8"/>
</dbReference>
<sequence length="766" mass="90650">MGKSQKDSLRSYCEFLNEKVRRVDEDEVETAKLFEKLIKKYNLKKVRRVALPPENRSSSCTQTGDFFFTHYYTNREPVIITNLNHKIGKCIKYFDNRNILKHIGNTKVSIHVGNSKYLNNVNKNFRYSLSSLANFILLIGKEDKKKKKFSISYDQDRKQIYLTFSDYAEQRKKKSGYKHERLNGESIQQTEYATTKGKEQCVDQNSMGEMEWEENAENERLNSNLYITDHAVGVNKNFLPGHVKVENHKREKYSNIQSNNGKNTNQYYYYRSLGTNQFKDVSNIKKMNSFIRNNFFLPKEIYPPYNNFEFFSSVLRIGQTNIFIWLHYDIPDNFLIQIRGRKKILLIPPKFIKYFNIFDSSSNYNLFHILIKKKLNKKEQIVKKILKKFALVADIHKGDILFIPSLWLHYVYNMPSHTCVQKKHKSCHQHLHVVRENWGKAAATASDRSSCPCSGKHKVRPEYHTIHHFYTKCKFGKIGIKKRKMTSPVVHFQNGQLVINRHDSFGRGMMKHARRESVIYKKKKKKRLLYFEDILFLRKNKPGEYINQRNLHDVVNDYDRNELIKHYSHLKNYEEYLKYNFHISMDSEESHNTITANRTKYQNNGHINAPGVDKTVLRVQKIEQKENVKHLNCATEETKNREGKNKSTLYENTSVNAKLNISINYFFRKRKERHLFSRKDLYGNQDIIVANNIFKKIQNEVKPLLAMSSKYKNFYLQKIQGLLYSYLDNEYISTDVNLNLNNSKTNGKIQLKMVKTFCIKLKKCSM</sequence>
<evidence type="ECO:0000313" key="3">
    <source>
        <dbReference type="Proteomes" id="UP000078555"/>
    </source>
</evidence>
<evidence type="ECO:0000313" key="2">
    <source>
        <dbReference type="EMBL" id="SBT39414.1"/>
    </source>
</evidence>
<evidence type="ECO:0000259" key="1">
    <source>
        <dbReference type="PROSITE" id="PS51184"/>
    </source>
</evidence>
<feature type="domain" description="JmjC" evidence="1">
    <location>
        <begin position="286"/>
        <end position="450"/>
    </location>
</feature>
<dbReference type="Proteomes" id="UP000078555">
    <property type="component" value="Unassembled WGS sequence"/>
</dbReference>
<dbReference type="EMBL" id="FLRD01000111">
    <property type="protein sequence ID" value="SBT39414.1"/>
    <property type="molecule type" value="Genomic_DNA"/>
</dbReference>
<keyword evidence="3" id="KW-1185">Reference proteome</keyword>
<name>A0A1A8Z6D8_PLAOA</name>
<dbReference type="InterPro" id="IPR003347">
    <property type="entry name" value="JmjC_dom"/>
</dbReference>